<keyword evidence="2" id="KW-1185">Reference proteome</keyword>
<proteinExistence type="predicted"/>
<gene>
    <name evidence="1" type="ORF">L596_030869</name>
</gene>
<accession>A0A4U5LNG7</accession>
<protein>
    <submittedName>
        <fullName evidence="1">Uncharacterized protein</fullName>
    </submittedName>
</protein>
<name>A0A4U5LNG7_STECR</name>
<evidence type="ECO:0000313" key="2">
    <source>
        <dbReference type="Proteomes" id="UP000298663"/>
    </source>
</evidence>
<evidence type="ECO:0000313" key="1">
    <source>
        <dbReference type="EMBL" id="TKR57394.1"/>
    </source>
</evidence>
<dbReference type="Proteomes" id="UP000298663">
    <property type="component" value="Unassembled WGS sequence"/>
</dbReference>
<reference evidence="1 2" key="2">
    <citation type="journal article" date="2019" name="G3 (Bethesda)">
        <title>Hybrid Assembly of the Genome of the Entomopathogenic Nematode Steinernema carpocapsae Identifies the X-Chromosome.</title>
        <authorList>
            <person name="Serra L."/>
            <person name="Macchietto M."/>
            <person name="Macias-Munoz A."/>
            <person name="McGill C.J."/>
            <person name="Rodriguez I.M."/>
            <person name="Rodriguez B."/>
            <person name="Murad R."/>
            <person name="Mortazavi A."/>
        </authorList>
    </citation>
    <scope>NUCLEOTIDE SEQUENCE [LARGE SCALE GENOMIC DNA]</scope>
    <source>
        <strain evidence="1 2">ALL</strain>
    </source>
</reference>
<organism evidence="1 2">
    <name type="scientific">Steinernema carpocapsae</name>
    <name type="common">Entomopathogenic nematode</name>
    <dbReference type="NCBI Taxonomy" id="34508"/>
    <lineage>
        <taxon>Eukaryota</taxon>
        <taxon>Metazoa</taxon>
        <taxon>Ecdysozoa</taxon>
        <taxon>Nematoda</taxon>
        <taxon>Chromadorea</taxon>
        <taxon>Rhabditida</taxon>
        <taxon>Tylenchina</taxon>
        <taxon>Panagrolaimomorpha</taxon>
        <taxon>Strongyloidoidea</taxon>
        <taxon>Steinernematidae</taxon>
        <taxon>Steinernema</taxon>
    </lineage>
</organism>
<comment type="caution">
    <text evidence="1">The sequence shown here is derived from an EMBL/GenBank/DDBJ whole genome shotgun (WGS) entry which is preliminary data.</text>
</comment>
<dbReference type="EMBL" id="AZBU02000016">
    <property type="protein sequence ID" value="TKR57394.1"/>
    <property type="molecule type" value="Genomic_DNA"/>
</dbReference>
<dbReference type="AlphaFoldDB" id="A0A4U5LNG7"/>
<sequence length="113" mass="12639">MNRLMRLLQQLGRSANSAFVNYSQLRSEGSVGDCFTVLYFGKRSMQFCRRCPIPKHTYCLDSVTSALIISTFEIRFVGFSFGFVALKATFPGYVTIGLNSLPACSKVVLHEQP</sequence>
<reference evidence="1 2" key="1">
    <citation type="journal article" date="2015" name="Genome Biol.">
        <title>Comparative genomics of Steinernema reveals deeply conserved gene regulatory networks.</title>
        <authorList>
            <person name="Dillman A.R."/>
            <person name="Macchietto M."/>
            <person name="Porter C.F."/>
            <person name="Rogers A."/>
            <person name="Williams B."/>
            <person name="Antoshechkin I."/>
            <person name="Lee M.M."/>
            <person name="Goodwin Z."/>
            <person name="Lu X."/>
            <person name="Lewis E.E."/>
            <person name="Goodrich-Blair H."/>
            <person name="Stock S.P."/>
            <person name="Adams B.J."/>
            <person name="Sternberg P.W."/>
            <person name="Mortazavi A."/>
        </authorList>
    </citation>
    <scope>NUCLEOTIDE SEQUENCE [LARGE SCALE GENOMIC DNA]</scope>
    <source>
        <strain evidence="1 2">ALL</strain>
    </source>
</reference>